<dbReference type="AlphaFoldDB" id="A0A1G9BUJ1"/>
<dbReference type="RefSeq" id="WP_139169520.1">
    <property type="nucleotide sequence ID" value="NZ_FNFH01000004.1"/>
</dbReference>
<reference evidence="2" key="1">
    <citation type="submission" date="2016-10" db="EMBL/GenBank/DDBJ databases">
        <authorList>
            <person name="Varghese N."/>
            <person name="Submissions S."/>
        </authorList>
    </citation>
    <scope>NUCLEOTIDE SEQUENCE [LARGE SCALE GENOMIC DNA]</scope>
    <source>
        <strain evidence="2">CGMCC 1.10658</strain>
    </source>
</reference>
<gene>
    <name evidence="1" type="ORF">SAMN05216212_2372</name>
</gene>
<proteinExistence type="predicted"/>
<evidence type="ECO:0000313" key="2">
    <source>
        <dbReference type="Proteomes" id="UP000199305"/>
    </source>
</evidence>
<evidence type="ECO:0000313" key="1">
    <source>
        <dbReference type="EMBL" id="SDK43132.1"/>
    </source>
</evidence>
<organism evidence="1 2">
    <name type="scientific">Microbulbifer yueqingensis</name>
    <dbReference type="NCBI Taxonomy" id="658219"/>
    <lineage>
        <taxon>Bacteria</taxon>
        <taxon>Pseudomonadati</taxon>
        <taxon>Pseudomonadota</taxon>
        <taxon>Gammaproteobacteria</taxon>
        <taxon>Cellvibrionales</taxon>
        <taxon>Microbulbiferaceae</taxon>
        <taxon>Microbulbifer</taxon>
    </lineage>
</organism>
<protein>
    <submittedName>
        <fullName evidence="1">Uncharacterized protein</fullName>
    </submittedName>
</protein>
<keyword evidence="2" id="KW-1185">Reference proteome</keyword>
<dbReference type="Proteomes" id="UP000199305">
    <property type="component" value="Unassembled WGS sequence"/>
</dbReference>
<accession>A0A1G9BUJ1</accession>
<dbReference type="EMBL" id="FNFH01000004">
    <property type="protein sequence ID" value="SDK43132.1"/>
    <property type="molecule type" value="Genomic_DNA"/>
</dbReference>
<name>A0A1G9BUJ1_9GAMM</name>
<sequence>MRHTLVLLTCCLFSQHGHSGEIFIAALIENDVEVLRGIPFPNSDGDFEVYVRCSAGLSSFAAEYGFLNNRCYVDQQDFPGLAESVEERARSFHVLPARLNNKTQTVLVKYMVIFKKKGTRREISLLPNHGFNSSMKTLGYFSPQKILYPRSRLRCRKCPDAVPIPVYSHVDAQGHVRDITIESQEISEVCRSSLAESFINYRHIPAIDGGEATPSTLVDIVVRGRGGCIFI</sequence>